<dbReference type="STRING" id="1288291.A0A059F5B7"/>
<dbReference type="SMART" id="SM00365">
    <property type="entry name" value="LRR_SD22"/>
    <property type="match status" value="6"/>
</dbReference>
<evidence type="ECO:0000313" key="4">
    <source>
        <dbReference type="Proteomes" id="UP000030655"/>
    </source>
</evidence>
<dbReference type="HOGENOM" id="CLU_044236_1_0_1"/>
<keyword evidence="2" id="KW-0677">Repeat</keyword>
<dbReference type="InterPro" id="IPR050836">
    <property type="entry name" value="SDS22/Internalin_LRR"/>
</dbReference>
<dbReference type="InterPro" id="IPR001611">
    <property type="entry name" value="Leu-rich_rpt"/>
</dbReference>
<keyword evidence="1" id="KW-0433">Leucine-rich repeat</keyword>
<accession>A0A059F5B7</accession>
<reference evidence="3 4" key="2">
    <citation type="submission" date="2014-03" db="EMBL/GenBank/DDBJ databases">
        <title>The Genome Sequence of Anncaliia algerae insect isolate PRA339.</title>
        <authorList>
            <consortium name="The Broad Institute Genome Sequencing Platform"/>
            <consortium name="The Broad Institute Genome Sequencing Center for Infectious Disease"/>
            <person name="Cuomo C."/>
            <person name="Becnel J."/>
            <person name="Sanscrainte N."/>
            <person name="Walker B."/>
            <person name="Young S.K."/>
            <person name="Zeng Q."/>
            <person name="Gargeya S."/>
            <person name="Fitzgerald M."/>
            <person name="Haas B."/>
            <person name="Abouelleil A."/>
            <person name="Alvarado L."/>
            <person name="Arachchi H.M."/>
            <person name="Berlin A.M."/>
            <person name="Chapman S.B."/>
            <person name="Dewar J."/>
            <person name="Goldberg J."/>
            <person name="Griggs A."/>
            <person name="Gujja S."/>
            <person name="Hansen M."/>
            <person name="Howarth C."/>
            <person name="Imamovic A."/>
            <person name="Larimer J."/>
            <person name="McCowan C."/>
            <person name="Murphy C."/>
            <person name="Neiman D."/>
            <person name="Pearson M."/>
            <person name="Priest M."/>
            <person name="Roberts A."/>
            <person name="Saif S."/>
            <person name="Shea T."/>
            <person name="Sisk P."/>
            <person name="Sykes S."/>
            <person name="Wortman J."/>
            <person name="Nusbaum C."/>
            <person name="Birren B."/>
        </authorList>
    </citation>
    <scope>NUCLEOTIDE SEQUENCE [LARGE SCALE GENOMIC DNA]</scope>
    <source>
        <strain evidence="3 4">PRA339</strain>
    </source>
</reference>
<gene>
    <name evidence="3" type="ORF">H312_00325</name>
</gene>
<dbReference type="Gene3D" id="3.80.10.10">
    <property type="entry name" value="Ribonuclease Inhibitor"/>
    <property type="match status" value="2"/>
</dbReference>
<keyword evidence="4" id="KW-1185">Reference proteome</keyword>
<evidence type="ECO:0000256" key="1">
    <source>
        <dbReference type="ARBA" id="ARBA00022614"/>
    </source>
</evidence>
<dbReference type="PROSITE" id="PS51450">
    <property type="entry name" value="LRR"/>
    <property type="match status" value="3"/>
</dbReference>
<evidence type="ECO:0000313" key="3">
    <source>
        <dbReference type="EMBL" id="KCZ82302.1"/>
    </source>
</evidence>
<dbReference type="OrthoDB" id="266138at2759"/>
<protein>
    <submittedName>
        <fullName evidence="3">Uncharacterized protein</fullName>
    </submittedName>
</protein>
<dbReference type="InterPro" id="IPR032675">
    <property type="entry name" value="LRR_dom_sf"/>
</dbReference>
<dbReference type="SUPFAM" id="SSF52058">
    <property type="entry name" value="L domain-like"/>
    <property type="match status" value="1"/>
</dbReference>
<evidence type="ECO:0000256" key="2">
    <source>
        <dbReference type="ARBA" id="ARBA00022737"/>
    </source>
</evidence>
<dbReference type="VEuPathDB" id="MicrosporidiaDB:H312_00325"/>
<reference evidence="4" key="1">
    <citation type="submission" date="2013-02" db="EMBL/GenBank/DDBJ databases">
        <authorList>
            <consortium name="The Broad Institute Genome Sequencing Platform"/>
            <person name="Cuomo C."/>
            <person name="Becnel J."/>
            <person name="Sanscrainte N."/>
            <person name="Walker B."/>
            <person name="Young S.K."/>
            <person name="Zeng Q."/>
            <person name="Gargeya S."/>
            <person name="Fitzgerald M."/>
            <person name="Haas B."/>
            <person name="Abouelleil A."/>
            <person name="Alvarado L."/>
            <person name="Arachchi H.M."/>
            <person name="Berlin A.M."/>
            <person name="Chapman S.B."/>
            <person name="Dewar J."/>
            <person name="Goldberg J."/>
            <person name="Griggs A."/>
            <person name="Gujja S."/>
            <person name="Hansen M."/>
            <person name="Howarth C."/>
            <person name="Imamovic A."/>
            <person name="Larimer J."/>
            <person name="McCowan C."/>
            <person name="Murphy C."/>
            <person name="Neiman D."/>
            <person name="Pearson M."/>
            <person name="Priest M."/>
            <person name="Roberts A."/>
            <person name="Saif S."/>
            <person name="Shea T."/>
            <person name="Sisk P."/>
            <person name="Sykes S."/>
            <person name="Wortman J."/>
            <person name="Nusbaum C."/>
            <person name="Birren B."/>
        </authorList>
    </citation>
    <scope>NUCLEOTIDE SEQUENCE [LARGE SCALE GENOMIC DNA]</scope>
    <source>
        <strain evidence="4">PRA339</strain>
    </source>
</reference>
<proteinExistence type="predicted"/>
<dbReference type="PANTHER" id="PTHR46652:SF3">
    <property type="entry name" value="LEUCINE-RICH REPEAT-CONTAINING PROTEIN 9"/>
    <property type="match status" value="1"/>
</dbReference>
<name>A0A059F5B7_9MICR</name>
<dbReference type="InterPro" id="IPR025875">
    <property type="entry name" value="Leu-rich_rpt_4"/>
</dbReference>
<dbReference type="PANTHER" id="PTHR46652">
    <property type="entry name" value="LEUCINE-RICH REPEAT AND IQ DOMAIN-CONTAINING PROTEIN 1-RELATED"/>
    <property type="match status" value="1"/>
</dbReference>
<dbReference type="Pfam" id="PF12799">
    <property type="entry name" value="LRR_4"/>
    <property type="match status" value="1"/>
</dbReference>
<dbReference type="AlphaFoldDB" id="A0A059F5B7"/>
<sequence>MDKQQDELMIIHKKLTFFPSLSNKRKAILRRNLLTEIAHPHNDDLIELDLYDNKIALTNGLEAFPNLKFLDLSFNLLKRNNIPEFKELTELYLIANDIEFIEPMNLPSLKKLDLAENSIKEIQNLNNLINLKELYLGNNFIEEVNEINLNLEVLDLQCNLIKEIDCKKLPNTLKTLMLNDITELEFLKNIECLTSLEFLGIVRTKVDKRTIEGKTKAEIWH</sequence>
<dbReference type="Pfam" id="PF00560">
    <property type="entry name" value="LRR_1"/>
    <property type="match status" value="1"/>
</dbReference>
<organism evidence="3 4">
    <name type="scientific">Anncaliia algerae PRA339</name>
    <dbReference type="NCBI Taxonomy" id="1288291"/>
    <lineage>
        <taxon>Eukaryota</taxon>
        <taxon>Fungi</taxon>
        <taxon>Fungi incertae sedis</taxon>
        <taxon>Microsporidia</taxon>
        <taxon>Tubulinosematoidea</taxon>
        <taxon>Tubulinosematidae</taxon>
        <taxon>Anncaliia</taxon>
    </lineage>
</organism>
<dbReference type="EMBL" id="KK365131">
    <property type="protein sequence ID" value="KCZ82302.1"/>
    <property type="molecule type" value="Genomic_DNA"/>
</dbReference>
<dbReference type="Proteomes" id="UP000030655">
    <property type="component" value="Unassembled WGS sequence"/>
</dbReference>